<organism evidence="2 3">
    <name type="scientific">Sanguibacter gelidistatuariae</name>
    <dbReference type="NCBI Taxonomy" id="1814289"/>
    <lineage>
        <taxon>Bacteria</taxon>
        <taxon>Bacillati</taxon>
        <taxon>Actinomycetota</taxon>
        <taxon>Actinomycetes</taxon>
        <taxon>Micrococcales</taxon>
        <taxon>Sanguibacteraceae</taxon>
        <taxon>Sanguibacter</taxon>
    </lineage>
</organism>
<accession>A0A1G6MT66</accession>
<evidence type="ECO:0000313" key="3">
    <source>
        <dbReference type="Proteomes" id="UP000199039"/>
    </source>
</evidence>
<evidence type="ECO:0000313" key="2">
    <source>
        <dbReference type="EMBL" id="SDC58702.1"/>
    </source>
</evidence>
<gene>
    <name evidence="2" type="ORF">SAMN05216410_1962</name>
</gene>
<dbReference type="Proteomes" id="UP000199039">
    <property type="component" value="Unassembled WGS sequence"/>
</dbReference>
<dbReference type="RefSeq" id="WP_093182816.1">
    <property type="nucleotide sequence ID" value="NZ_FMYH01000003.1"/>
</dbReference>
<keyword evidence="3" id="KW-1185">Reference proteome</keyword>
<sequence>MKISRPLRALVVVDGSDVHHDLLGASSALRDIVLEAGVVAEPALGLDRFVDAAPPTSEADVFVLYRSSVAFDPAQQQALADRVAAGAGLVLLHASNLFGYGPHGMAGDAVAHELFGSTYVSHGSNGSEGTYTVEVVGEHPVTAHLGDFVLEDEYYVISTRDDVTVIAERSDPDGGTQPVAYVRDHGAGRVCYIALGHDMRAWGSPYFRQLVRQAVLWTGGVEAEDIQSWSTRFPLGNGRFIGPGAAEDPS</sequence>
<dbReference type="InterPro" id="IPR029010">
    <property type="entry name" value="ThuA-like"/>
</dbReference>
<dbReference type="InterPro" id="IPR029062">
    <property type="entry name" value="Class_I_gatase-like"/>
</dbReference>
<dbReference type="OrthoDB" id="9785923at2"/>
<dbReference type="PANTHER" id="PTHR40469:SF2">
    <property type="entry name" value="GALACTOSE-BINDING DOMAIN-LIKE SUPERFAMILY PROTEIN"/>
    <property type="match status" value="1"/>
</dbReference>
<evidence type="ECO:0000259" key="1">
    <source>
        <dbReference type="Pfam" id="PF06283"/>
    </source>
</evidence>
<dbReference type="Gene3D" id="3.40.50.880">
    <property type="match status" value="1"/>
</dbReference>
<feature type="domain" description="ThuA-like" evidence="1">
    <location>
        <begin position="9"/>
        <end position="218"/>
    </location>
</feature>
<dbReference type="SUPFAM" id="SSF52317">
    <property type="entry name" value="Class I glutamine amidotransferase-like"/>
    <property type="match status" value="1"/>
</dbReference>
<name>A0A1G6MT66_9MICO</name>
<dbReference type="AlphaFoldDB" id="A0A1G6MT66"/>
<dbReference type="STRING" id="1814289.SAMN05216410_1962"/>
<reference evidence="2 3" key="1">
    <citation type="submission" date="2016-09" db="EMBL/GenBank/DDBJ databases">
        <authorList>
            <person name="Capua I."/>
            <person name="De Benedictis P."/>
            <person name="Joannis T."/>
            <person name="Lombin L.H."/>
            <person name="Cattoli G."/>
        </authorList>
    </citation>
    <scope>NUCLEOTIDE SEQUENCE [LARGE SCALE GENOMIC DNA]</scope>
    <source>
        <strain evidence="2 3">ISLP-3</strain>
    </source>
</reference>
<proteinExistence type="predicted"/>
<dbReference type="EMBL" id="FMYH01000003">
    <property type="protein sequence ID" value="SDC58702.1"/>
    <property type="molecule type" value="Genomic_DNA"/>
</dbReference>
<protein>
    <recommendedName>
        <fullName evidence="1">ThuA-like domain-containing protein</fullName>
    </recommendedName>
</protein>
<dbReference type="PANTHER" id="PTHR40469">
    <property type="entry name" value="SECRETED GLYCOSYL HYDROLASE"/>
    <property type="match status" value="1"/>
</dbReference>
<dbReference type="Pfam" id="PF06283">
    <property type="entry name" value="ThuA"/>
    <property type="match status" value="1"/>
</dbReference>